<keyword evidence="1" id="KW-0862">Zinc</keyword>
<dbReference type="SMART" id="SM00355">
    <property type="entry name" value="ZnF_C2H2"/>
    <property type="match status" value="5"/>
</dbReference>
<feature type="region of interest" description="Disordered" evidence="2">
    <location>
        <begin position="393"/>
        <end position="416"/>
    </location>
</feature>
<organism evidence="4 5">
    <name type="scientific">Stachybotrys chartarum (strain CBS 109288 / IBT 7711)</name>
    <name type="common">Toxic black mold</name>
    <name type="synonym">Stilbospora chartarum</name>
    <dbReference type="NCBI Taxonomy" id="1280523"/>
    <lineage>
        <taxon>Eukaryota</taxon>
        <taxon>Fungi</taxon>
        <taxon>Dikarya</taxon>
        <taxon>Ascomycota</taxon>
        <taxon>Pezizomycotina</taxon>
        <taxon>Sordariomycetes</taxon>
        <taxon>Hypocreomycetidae</taxon>
        <taxon>Hypocreales</taxon>
        <taxon>Stachybotryaceae</taxon>
        <taxon>Stachybotrys</taxon>
    </lineage>
</organism>
<sequence length="768" mass="85732">MEEVSHIVKWQQGVSPDRNTDEPLVAHLYKACSELYMAALKELAGDTSIDEAILLGLQRSHSYLVLWADGYSVSDGSLDASLDNSWRAKRSTLRLLISICQTITKRLLKILSRDQQDLLCDKAAAVIHTAEKLKYVAQKDDAADSNSDTSSDASSVTGASELEEIAEDLKTDTECLLELGSRFNEKTVGPVITESAVDPTLLEAWDPSKNFIDRIRWRYPQCQPKLAERLGEANWARVLRYQEKKNTSNPLQPTEPQIRADTKAATIKGSTGASTTFHDSALGSSVPSGPSLPAAPSLYAETLASYYGGQGESVRVPSLPEGATKAVPFLCVGCGEYSTPFPTKNEWEIHMATEHDLGGPDGFSCPMCQETLSDAIKVRTHMARHLEEVALTVLPTNPDSEDGTDDDSGLASSETSSQQYNFMSEVASNPMTVPAVSWNLGDGPSTHMPFPDVVDRIQAKLFRPLLERADLEAFHESIFNTREEMLTLDFLGGFVLRDAEMDLILNAQKSAPTPEHFQEFSLLVLATIQEIIPEFAGSNLTRPDEQPYDEEYFVEAEKRVRRTARQIKDALEAHNPEAPSAADKGKSIGPDAQEVYDEAVERALRFITRRKPDSHFTEYRTCKEPGCNKQFKRPCDLTKHEKTHSRPFKCPMPTCKYHEYGWPTEKEMSRHFADKHGQDVNKFKCLFEPCPYVSKRESNCKQHMEKAHGWTYVRTKHNTKKLDPVRMPRSETESPGVSEQPQLPGPGFGKEQPAEFGLHGDKFHFQTP</sequence>
<dbReference type="HOGENOM" id="CLU_359486_0_0_1"/>
<evidence type="ECO:0000259" key="3">
    <source>
        <dbReference type="PROSITE" id="PS50157"/>
    </source>
</evidence>
<dbReference type="PROSITE" id="PS00028">
    <property type="entry name" value="ZINC_FINGER_C2H2_1"/>
    <property type="match status" value="2"/>
</dbReference>
<dbReference type="GO" id="GO:0008270">
    <property type="term" value="F:zinc ion binding"/>
    <property type="evidence" value="ECO:0007669"/>
    <property type="project" value="UniProtKB-KW"/>
</dbReference>
<feature type="domain" description="C2H2-type" evidence="3">
    <location>
        <begin position="620"/>
        <end position="649"/>
    </location>
</feature>
<keyword evidence="1" id="KW-0479">Metal-binding</keyword>
<dbReference type="OrthoDB" id="20872at2759"/>
<gene>
    <name evidence="4" type="ORF">S7711_09297</name>
</gene>
<feature type="compositionally biased region" description="Basic and acidic residues" evidence="2">
    <location>
        <begin position="720"/>
        <end position="732"/>
    </location>
</feature>
<dbReference type="Gene3D" id="3.30.160.60">
    <property type="entry name" value="Classic Zinc Finger"/>
    <property type="match status" value="1"/>
</dbReference>
<name>A0A084AJM8_STACB</name>
<keyword evidence="1" id="KW-0863">Zinc-finger</keyword>
<evidence type="ECO:0000313" key="5">
    <source>
        <dbReference type="Proteomes" id="UP000028045"/>
    </source>
</evidence>
<evidence type="ECO:0000256" key="1">
    <source>
        <dbReference type="PROSITE-ProRule" id="PRU00042"/>
    </source>
</evidence>
<dbReference type="PANTHER" id="PTHR35391">
    <property type="entry name" value="C2H2-TYPE DOMAIN-CONTAINING PROTEIN-RELATED"/>
    <property type="match status" value="1"/>
</dbReference>
<accession>A0A084AJM8</accession>
<dbReference type="PANTHER" id="PTHR35391:SF5">
    <property type="entry name" value="DUF6590 DOMAIN-CONTAINING PROTEIN"/>
    <property type="match status" value="1"/>
</dbReference>
<proteinExistence type="predicted"/>
<protein>
    <recommendedName>
        <fullName evidence="3">C2H2-type domain-containing protein</fullName>
    </recommendedName>
</protein>
<evidence type="ECO:0000256" key="2">
    <source>
        <dbReference type="SAM" id="MobiDB-lite"/>
    </source>
</evidence>
<evidence type="ECO:0000313" key="4">
    <source>
        <dbReference type="EMBL" id="KEY65507.1"/>
    </source>
</evidence>
<feature type="compositionally biased region" description="Basic and acidic residues" evidence="2">
    <location>
        <begin position="758"/>
        <end position="768"/>
    </location>
</feature>
<reference evidence="4 5" key="1">
    <citation type="journal article" date="2014" name="BMC Genomics">
        <title>Comparative genome sequencing reveals chemotype-specific gene clusters in the toxigenic black mold Stachybotrys.</title>
        <authorList>
            <person name="Semeiks J."/>
            <person name="Borek D."/>
            <person name="Otwinowski Z."/>
            <person name="Grishin N.V."/>
        </authorList>
    </citation>
    <scope>NUCLEOTIDE SEQUENCE [LARGE SCALE GENOMIC DNA]</scope>
    <source>
        <strain evidence="5">CBS 109288 / IBT 7711</strain>
    </source>
</reference>
<keyword evidence="5" id="KW-1185">Reference proteome</keyword>
<dbReference type="AlphaFoldDB" id="A0A084AJM8"/>
<dbReference type="Proteomes" id="UP000028045">
    <property type="component" value="Unassembled WGS sequence"/>
</dbReference>
<feature type="compositionally biased region" description="Acidic residues" evidence="2">
    <location>
        <begin position="399"/>
        <end position="408"/>
    </location>
</feature>
<dbReference type="EMBL" id="KL648701">
    <property type="protein sequence ID" value="KEY65507.1"/>
    <property type="molecule type" value="Genomic_DNA"/>
</dbReference>
<dbReference type="PROSITE" id="PS50157">
    <property type="entry name" value="ZINC_FINGER_C2H2_2"/>
    <property type="match status" value="1"/>
</dbReference>
<feature type="region of interest" description="Disordered" evidence="2">
    <location>
        <begin position="720"/>
        <end position="768"/>
    </location>
</feature>
<dbReference type="InterPro" id="IPR013087">
    <property type="entry name" value="Znf_C2H2_type"/>
</dbReference>